<dbReference type="eggNOG" id="COG3133">
    <property type="taxonomic scope" value="Bacteria"/>
</dbReference>
<dbReference type="Proteomes" id="UP000001235">
    <property type="component" value="Chromosome"/>
</dbReference>
<keyword evidence="1" id="KW-0732">Signal</keyword>
<proteinExistence type="predicted"/>
<evidence type="ECO:0000313" key="2">
    <source>
        <dbReference type="EMBL" id="ADL56802.1"/>
    </source>
</evidence>
<dbReference type="HOGENOM" id="CLU_090265_3_3_4"/>
<dbReference type="AlphaFoldDB" id="D9SDY0"/>
<dbReference type="RefSeq" id="WP_013294704.1">
    <property type="nucleotide sequence ID" value="NC_014394.1"/>
</dbReference>
<dbReference type="STRING" id="395494.Galf_2809"/>
<organism evidence="2 3">
    <name type="scientific">Gallionella capsiferriformans (strain ES-2)</name>
    <name type="common">Gallionella ferruginea capsiferriformans (strain ES-2)</name>
    <dbReference type="NCBI Taxonomy" id="395494"/>
    <lineage>
        <taxon>Bacteria</taxon>
        <taxon>Pseudomonadati</taxon>
        <taxon>Pseudomonadota</taxon>
        <taxon>Betaproteobacteria</taxon>
        <taxon>Nitrosomonadales</taxon>
        <taxon>Gallionellaceae</taxon>
        <taxon>Gallionella</taxon>
    </lineage>
</organism>
<keyword evidence="3" id="KW-1185">Reference proteome</keyword>
<feature type="signal peptide" evidence="1">
    <location>
        <begin position="1"/>
        <end position="18"/>
    </location>
</feature>
<evidence type="ECO:0000256" key="1">
    <source>
        <dbReference type="SAM" id="SignalP"/>
    </source>
</evidence>
<accession>D9SDY0</accession>
<dbReference type="EMBL" id="CP002159">
    <property type="protein sequence ID" value="ADL56802.1"/>
    <property type="molecule type" value="Genomic_DNA"/>
</dbReference>
<reference evidence="2 3" key="1">
    <citation type="submission" date="2010-08" db="EMBL/GenBank/DDBJ databases">
        <title>Complete sequence of Gallionella capsiferriformans ES-2.</title>
        <authorList>
            <consortium name="US DOE Joint Genome Institute"/>
            <person name="Lucas S."/>
            <person name="Copeland A."/>
            <person name="Lapidus A."/>
            <person name="Cheng J.-F."/>
            <person name="Bruce D."/>
            <person name="Goodwin L."/>
            <person name="Pitluck S."/>
            <person name="Chertkov O."/>
            <person name="Davenport K.W."/>
            <person name="Detter J.C."/>
            <person name="Han C."/>
            <person name="Tapia R."/>
            <person name="Land M."/>
            <person name="Hauser L."/>
            <person name="Chang Y.-J."/>
            <person name="Jeffries C."/>
            <person name="Kyrpides N."/>
            <person name="Ivanova N."/>
            <person name="Mikhailova N."/>
            <person name="Shelobolina E.S."/>
            <person name="Picardal F."/>
            <person name="Roden E."/>
            <person name="Emerson D."/>
            <person name="Woyke T."/>
        </authorList>
    </citation>
    <scope>NUCLEOTIDE SEQUENCE [LARGE SCALE GENOMIC DNA]</scope>
    <source>
        <strain evidence="2 3">ES-2</strain>
    </source>
</reference>
<keyword evidence="2" id="KW-0449">Lipoprotein</keyword>
<dbReference type="KEGG" id="gca:Galf_2809"/>
<name>D9SDY0_GALCS</name>
<dbReference type="OrthoDB" id="5298161at2"/>
<protein>
    <submittedName>
        <fullName evidence="2">Outer membrane lipoprotein, putative</fullName>
    </submittedName>
</protein>
<gene>
    <name evidence="2" type="ordered locus">Galf_2809</name>
</gene>
<sequence precursor="true">MSRLFFLCVLLLAGCASGKGVTAKDTVKYGVLESVTPIEMDASSNTGSMAGGIFGQIGGANTGAGRGAVVGSVLGSVLGGTLGQRAGIDSKNGLELWVKLDGAEQSTYVMQPGKPEAFRVGERVRIVQKKGVVRVEPDIKFAP</sequence>
<dbReference type="PROSITE" id="PS51257">
    <property type="entry name" value="PROKAR_LIPOPROTEIN"/>
    <property type="match status" value="1"/>
</dbReference>
<feature type="chain" id="PRO_5003128001" evidence="1">
    <location>
        <begin position="19"/>
        <end position="143"/>
    </location>
</feature>
<evidence type="ECO:0000313" key="3">
    <source>
        <dbReference type="Proteomes" id="UP000001235"/>
    </source>
</evidence>